<dbReference type="InterPro" id="IPR036852">
    <property type="entry name" value="Peptidase_S8/S53_dom_sf"/>
</dbReference>
<evidence type="ECO:0000313" key="3">
    <source>
        <dbReference type="Proteomes" id="UP000603434"/>
    </source>
</evidence>
<dbReference type="Proteomes" id="UP000603434">
    <property type="component" value="Unassembled WGS sequence"/>
</dbReference>
<feature type="non-terminal residue" evidence="2">
    <location>
        <position position="1"/>
    </location>
</feature>
<comment type="caution">
    <text evidence="2">The sequence shown here is derived from an EMBL/GenBank/DDBJ whole genome shotgun (WGS) entry which is preliminary data.</text>
</comment>
<dbReference type="EMBL" id="JACNJH010000256">
    <property type="protein sequence ID" value="MBC8363114.1"/>
    <property type="molecule type" value="Genomic_DNA"/>
</dbReference>
<reference evidence="2 3" key="1">
    <citation type="submission" date="2020-08" db="EMBL/GenBank/DDBJ databases">
        <title>Bridging the membrane lipid divide: bacteria of the FCB group superphylum have the potential to synthesize archaeal ether lipids.</title>
        <authorList>
            <person name="Villanueva L."/>
            <person name="Von Meijenfeldt F.A.B."/>
            <person name="Westbye A.B."/>
            <person name="Yadav S."/>
            <person name="Hopmans E.C."/>
            <person name="Dutilh B.E."/>
            <person name="Sinninghe Damste J.S."/>
        </authorList>
    </citation>
    <scope>NUCLEOTIDE SEQUENCE [LARGE SCALE GENOMIC DNA]</scope>
    <source>
        <strain evidence="2">NIOZ-UU30</strain>
    </source>
</reference>
<accession>A0A8J6TNL4</accession>
<name>A0A8J6TNL4_9BACT</name>
<dbReference type="Pfam" id="PF00082">
    <property type="entry name" value="Peptidase_S8"/>
    <property type="match status" value="1"/>
</dbReference>
<dbReference type="InterPro" id="IPR000209">
    <property type="entry name" value="Peptidase_S8/S53_dom"/>
</dbReference>
<dbReference type="Gene3D" id="3.40.50.200">
    <property type="entry name" value="Peptidase S8/S53 domain"/>
    <property type="match status" value="1"/>
</dbReference>
<evidence type="ECO:0000313" key="2">
    <source>
        <dbReference type="EMBL" id="MBC8363114.1"/>
    </source>
</evidence>
<protein>
    <submittedName>
        <fullName evidence="2">S8 family serine peptidase</fullName>
    </submittedName>
</protein>
<sequence>MTSAAAAQAAWFAAQIQSTYPKVWPETVRALMVHSAEWTDALKKQFLPSQHTKTNRERLLRICGYGVPDLERALYSAANSLTLIAQAELQPYDKNEKGRPITKEMHFYDLPWPKDVLLDLPLDTPVQMRVTLSYFIEPGPGEIGWKDRYRYASHALRFKVNSPGESKGDFLKRVNKAAREEDEGHPGTPSDSEHWFFGPFARNKGSIHSDIWEGSAAELANSHFMAVYPLVGWWRERYHLGRWNRRTRYAFVVSISTPEEQVDIYTPVANQVGITVPIAVET</sequence>
<proteinExistence type="predicted"/>
<gene>
    <name evidence="2" type="ORF">H8E23_17150</name>
</gene>
<organism evidence="2 3">
    <name type="scientific">Candidatus Desulfatibia profunda</name>
    <dbReference type="NCBI Taxonomy" id="2841695"/>
    <lineage>
        <taxon>Bacteria</taxon>
        <taxon>Pseudomonadati</taxon>
        <taxon>Thermodesulfobacteriota</taxon>
        <taxon>Desulfobacteria</taxon>
        <taxon>Desulfobacterales</taxon>
        <taxon>Desulfobacterales incertae sedis</taxon>
        <taxon>Candidatus Desulfatibia</taxon>
    </lineage>
</organism>
<dbReference type="GO" id="GO:0004252">
    <property type="term" value="F:serine-type endopeptidase activity"/>
    <property type="evidence" value="ECO:0007669"/>
    <property type="project" value="InterPro"/>
</dbReference>
<evidence type="ECO:0000259" key="1">
    <source>
        <dbReference type="Pfam" id="PF00082"/>
    </source>
</evidence>
<dbReference type="SUPFAM" id="SSF52743">
    <property type="entry name" value="Subtilisin-like"/>
    <property type="match status" value="1"/>
</dbReference>
<feature type="domain" description="Peptidase S8/S53" evidence="1">
    <location>
        <begin position="2"/>
        <end position="66"/>
    </location>
</feature>
<dbReference type="AlphaFoldDB" id="A0A8J6TNL4"/>
<dbReference type="GO" id="GO:0006508">
    <property type="term" value="P:proteolysis"/>
    <property type="evidence" value="ECO:0007669"/>
    <property type="project" value="InterPro"/>
</dbReference>